<gene>
    <name evidence="2" type="ORF">CLV40_110242</name>
</gene>
<keyword evidence="3" id="KW-1185">Reference proteome</keyword>
<comment type="caution">
    <text evidence="2">The sequence shown here is derived from an EMBL/GenBank/DDBJ whole genome shotgun (WGS) entry which is preliminary data.</text>
</comment>
<protein>
    <submittedName>
        <fullName evidence="2">Uncharacterized protein</fullName>
    </submittedName>
</protein>
<dbReference type="EMBL" id="PTIX01000010">
    <property type="protein sequence ID" value="PPK66538.1"/>
    <property type="molecule type" value="Genomic_DNA"/>
</dbReference>
<accession>A0A2S6GMS8</accession>
<dbReference type="RefSeq" id="WP_104480494.1">
    <property type="nucleotide sequence ID" value="NZ_CP154825.1"/>
</dbReference>
<evidence type="ECO:0000256" key="1">
    <source>
        <dbReference type="SAM" id="Phobius"/>
    </source>
</evidence>
<proteinExistence type="predicted"/>
<feature type="transmembrane region" description="Helical" evidence="1">
    <location>
        <begin position="93"/>
        <end position="113"/>
    </location>
</feature>
<feature type="transmembrane region" description="Helical" evidence="1">
    <location>
        <begin position="50"/>
        <end position="72"/>
    </location>
</feature>
<keyword evidence="1" id="KW-1133">Transmembrane helix</keyword>
<dbReference type="AlphaFoldDB" id="A0A2S6GMS8"/>
<reference evidence="2 3" key="1">
    <citation type="submission" date="2018-02" db="EMBL/GenBank/DDBJ databases">
        <title>Genomic Encyclopedia of Archaeal and Bacterial Type Strains, Phase II (KMG-II): from individual species to whole genera.</title>
        <authorList>
            <person name="Goeker M."/>
        </authorList>
    </citation>
    <scope>NUCLEOTIDE SEQUENCE [LARGE SCALE GENOMIC DNA]</scope>
    <source>
        <strain evidence="2 3">YU 961-1</strain>
    </source>
</reference>
<evidence type="ECO:0000313" key="2">
    <source>
        <dbReference type="EMBL" id="PPK66538.1"/>
    </source>
</evidence>
<organism evidence="2 3">
    <name type="scientific">Actinokineospora auranticolor</name>
    <dbReference type="NCBI Taxonomy" id="155976"/>
    <lineage>
        <taxon>Bacteria</taxon>
        <taxon>Bacillati</taxon>
        <taxon>Actinomycetota</taxon>
        <taxon>Actinomycetes</taxon>
        <taxon>Pseudonocardiales</taxon>
        <taxon>Pseudonocardiaceae</taxon>
        <taxon>Actinokineospora</taxon>
    </lineage>
</organism>
<feature type="transmembrane region" description="Helical" evidence="1">
    <location>
        <begin position="12"/>
        <end position="38"/>
    </location>
</feature>
<keyword evidence="1" id="KW-0812">Transmembrane</keyword>
<evidence type="ECO:0000313" key="3">
    <source>
        <dbReference type="Proteomes" id="UP000239203"/>
    </source>
</evidence>
<name>A0A2S6GMS8_9PSEU</name>
<dbReference type="Proteomes" id="UP000239203">
    <property type="component" value="Unassembled WGS sequence"/>
</dbReference>
<keyword evidence="1" id="KW-0472">Membrane</keyword>
<feature type="transmembrane region" description="Helical" evidence="1">
    <location>
        <begin position="173"/>
        <end position="190"/>
    </location>
</feature>
<sequence>MARIPITWRSWTWIAARFLLILLVLPALIAAITAFIAYADHTWLHGPAGVFIDVLLWTGLVGVCVLGTLGSIHFFQRPHNHDHEIGRGTGAMVFTWLFFFVGGVFLITPIYVIPARGELVSCTEALSTPLPLTAECETIHRSSTARTDRVYIDTVGTIRALPVDDVGTKRGQAGYFVIVGYAGMVLTALIRTGQAIYVRGHCDNACLAQRDPGRLTRWLRATFRPET</sequence>